<keyword evidence="5" id="KW-0862">Zinc</keyword>
<evidence type="ECO:0000256" key="5">
    <source>
        <dbReference type="ARBA" id="ARBA00022906"/>
    </source>
</evidence>
<keyword evidence="5" id="KW-0864">Zinc transport</keyword>
<dbReference type="InterPro" id="IPR002524">
    <property type="entry name" value="Cation_efflux"/>
</dbReference>
<keyword evidence="3" id="KW-0813">Transport</keyword>
<evidence type="ECO:0000256" key="6">
    <source>
        <dbReference type="ARBA" id="ARBA00022989"/>
    </source>
</evidence>
<dbReference type="InterPro" id="IPR058533">
    <property type="entry name" value="Cation_efflux_TM"/>
</dbReference>
<evidence type="ECO:0000256" key="7">
    <source>
        <dbReference type="ARBA" id="ARBA00023065"/>
    </source>
</evidence>
<keyword evidence="6 9" id="KW-1133">Transmembrane helix</keyword>
<dbReference type="GO" id="GO:0005886">
    <property type="term" value="C:plasma membrane"/>
    <property type="evidence" value="ECO:0007669"/>
    <property type="project" value="TreeGrafter"/>
</dbReference>
<dbReference type="Proteomes" id="UP000537890">
    <property type="component" value="Unassembled WGS sequence"/>
</dbReference>
<dbReference type="Pfam" id="PF16916">
    <property type="entry name" value="ZT_dimer"/>
    <property type="match status" value="1"/>
</dbReference>
<dbReference type="NCBIfam" id="TIGR01297">
    <property type="entry name" value="CDF"/>
    <property type="match status" value="1"/>
</dbReference>
<name>A0A7Z0MN42_9GAMM</name>
<sequence length="215" mass="23517">MILLLACGAISWEAIMRFQQPPEVAGLTVTLVAGIGIIVNGLSAWLFVKGSKADLNIRGAYLHMMADAVVSLGVVIAGLAMMYTGWYWRIPVVSLLIVLIINISTWAYMILAHSRCCKNCADIDVTEVESYLQQCLGVVDVHDLHIWGISTSEGALSAHLVIPEGYPGDVFMDDIIYVPLKTSAFIQHTSTLQMEQGTTEHICTLHPDASVTYKH</sequence>
<dbReference type="EMBL" id="JACCHS010000036">
    <property type="protein sequence ID" value="NYT46758.1"/>
    <property type="molecule type" value="Genomic_DNA"/>
</dbReference>
<reference evidence="12 13" key="1">
    <citation type="submission" date="2020-05" db="EMBL/GenBank/DDBJ databases">
        <title>Horizontal transmission and recombination maintain forever young bacterial symbiont genomes.</title>
        <authorList>
            <person name="Russell S.L."/>
            <person name="Pepper-Tunick E."/>
            <person name="Svedberg J."/>
            <person name="Byrne A."/>
            <person name="Ruelas Castillo J."/>
            <person name="Vollmers C."/>
            <person name="Beinart R.A."/>
            <person name="Corbett-Detig R."/>
        </authorList>
    </citation>
    <scope>NUCLEOTIDE SEQUENCE [LARGE SCALE GENOMIC DNA]</scope>
    <source>
        <strain evidence="12">4727-3</strain>
    </source>
</reference>
<keyword evidence="7" id="KW-0406">Ion transport</keyword>
<dbReference type="InterPro" id="IPR050681">
    <property type="entry name" value="CDF/SLC30A"/>
</dbReference>
<dbReference type="SUPFAM" id="SSF161111">
    <property type="entry name" value="Cation efflux protein transmembrane domain-like"/>
    <property type="match status" value="1"/>
</dbReference>
<comment type="similarity">
    <text evidence="2">Belongs to the cation diffusion facilitator (CDF) transporter (TC 2.A.4) family. SLC30A subfamily.</text>
</comment>
<protein>
    <submittedName>
        <fullName evidence="12">Cation transporter</fullName>
    </submittedName>
</protein>
<comment type="caution">
    <text evidence="12">The sequence shown here is derived from an EMBL/GenBank/DDBJ whole genome shotgun (WGS) entry which is preliminary data.</text>
</comment>
<evidence type="ECO:0000256" key="9">
    <source>
        <dbReference type="SAM" id="Phobius"/>
    </source>
</evidence>
<feature type="transmembrane region" description="Helical" evidence="9">
    <location>
        <begin position="86"/>
        <end position="109"/>
    </location>
</feature>
<evidence type="ECO:0000256" key="1">
    <source>
        <dbReference type="ARBA" id="ARBA00004141"/>
    </source>
</evidence>
<evidence type="ECO:0000256" key="4">
    <source>
        <dbReference type="ARBA" id="ARBA00022692"/>
    </source>
</evidence>
<feature type="domain" description="Cation efflux protein transmembrane" evidence="10">
    <location>
        <begin position="2"/>
        <end position="106"/>
    </location>
</feature>
<evidence type="ECO:0000256" key="3">
    <source>
        <dbReference type="ARBA" id="ARBA00022448"/>
    </source>
</evidence>
<gene>
    <name evidence="12" type="ORF">H0A75_03020</name>
</gene>
<proteinExistence type="inferred from homology"/>
<dbReference type="PANTHER" id="PTHR11562">
    <property type="entry name" value="CATION EFFLUX PROTEIN/ ZINC TRANSPORTER"/>
    <property type="match status" value="1"/>
</dbReference>
<dbReference type="InterPro" id="IPR027470">
    <property type="entry name" value="Cation_efflux_CTD"/>
</dbReference>
<feature type="domain" description="Cation efflux protein cytoplasmic" evidence="11">
    <location>
        <begin position="122"/>
        <end position="164"/>
    </location>
</feature>
<evidence type="ECO:0000313" key="13">
    <source>
        <dbReference type="Proteomes" id="UP000537890"/>
    </source>
</evidence>
<keyword evidence="8 9" id="KW-0472">Membrane</keyword>
<accession>A0A7Z0MN42</accession>
<evidence type="ECO:0000256" key="2">
    <source>
        <dbReference type="ARBA" id="ARBA00008873"/>
    </source>
</evidence>
<dbReference type="Gene3D" id="1.20.1510.10">
    <property type="entry name" value="Cation efflux protein transmembrane domain"/>
    <property type="match status" value="1"/>
</dbReference>
<dbReference type="PANTHER" id="PTHR11562:SF17">
    <property type="entry name" value="RE54080P-RELATED"/>
    <property type="match status" value="1"/>
</dbReference>
<evidence type="ECO:0000259" key="10">
    <source>
        <dbReference type="Pfam" id="PF01545"/>
    </source>
</evidence>
<evidence type="ECO:0000256" key="8">
    <source>
        <dbReference type="ARBA" id="ARBA00023136"/>
    </source>
</evidence>
<dbReference type="Pfam" id="PF01545">
    <property type="entry name" value="Cation_efflux"/>
    <property type="match status" value="1"/>
</dbReference>
<feature type="transmembrane region" description="Helical" evidence="9">
    <location>
        <begin position="27"/>
        <end position="48"/>
    </location>
</feature>
<dbReference type="GO" id="GO:0005385">
    <property type="term" value="F:zinc ion transmembrane transporter activity"/>
    <property type="evidence" value="ECO:0007669"/>
    <property type="project" value="TreeGrafter"/>
</dbReference>
<organism evidence="12 13">
    <name type="scientific">Candidatus Methanofishera endochildressiae</name>
    <dbReference type="NCBI Taxonomy" id="2738884"/>
    <lineage>
        <taxon>Bacteria</taxon>
        <taxon>Pseudomonadati</taxon>
        <taxon>Pseudomonadota</taxon>
        <taxon>Gammaproteobacteria</taxon>
        <taxon>Candidatus Methanofishera</taxon>
    </lineage>
</organism>
<evidence type="ECO:0000313" key="12">
    <source>
        <dbReference type="EMBL" id="NYT46758.1"/>
    </source>
</evidence>
<dbReference type="AlphaFoldDB" id="A0A7Z0MN42"/>
<keyword evidence="4 9" id="KW-0812">Transmembrane</keyword>
<comment type="subcellular location">
    <subcellularLocation>
        <location evidence="1">Membrane</location>
        <topology evidence="1">Multi-pass membrane protein</topology>
    </subcellularLocation>
</comment>
<dbReference type="InterPro" id="IPR027469">
    <property type="entry name" value="Cation_efflux_TMD_sf"/>
</dbReference>
<feature type="transmembrane region" description="Helical" evidence="9">
    <location>
        <begin position="60"/>
        <end position="80"/>
    </location>
</feature>
<evidence type="ECO:0000259" key="11">
    <source>
        <dbReference type="Pfam" id="PF16916"/>
    </source>
</evidence>